<keyword evidence="2" id="KW-1133">Transmembrane helix</keyword>
<dbReference type="PANTHER" id="PTHR34220:SF7">
    <property type="entry name" value="SENSOR HISTIDINE KINASE YPDA"/>
    <property type="match status" value="1"/>
</dbReference>
<dbReference type="GO" id="GO:0000155">
    <property type="term" value="F:phosphorelay sensor kinase activity"/>
    <property type="evidence" value="ECO:0007669"/>
    <property type="project" value="InterPro"/>
</dbReference>
<dbReference type="OrthoDB" id="927174at2"/>
<dbReference type="EMBL" id="QGDO01000001">
    <property type="protein sequence ID" value="PWJ43837.1"/>
    <property type="molecule type" value="Genomic_DNA"/>
</dbReference>
<feature type="transmembrane region" description="Helical" evidence="2">
    <location>
        <begin position="51"/>
        <end position="74"/>
    </location>
</feature>
<keyword evidence="1" id="KW-0175">Coiled coil</keyword>
<evidence type="ECO:0000256" key="1">
    <source>
        <dbReference type="SAM" id="Coils"/>
    </source>
</evidence>
<dbReference type="Pfam" id="PF06580">
    <property type="entry name" value="His_kinase"/>
    <property type="match status" value="1"/>
</dbReference>
<gene>
    <name evidence="4" type="ORF">BC781_101183</name>
</gene>
<keyword evidence="4" id="KW-0418">Kinase</keyword>
<evidence type="ECO:0000313" key="5">
    <source>
        <dbReference type="Proteomes" id="UP000245535"/>
    </source>
</evidence>
<feature type="coiled-coil region" evidence="1">
    <location>
        <begin position="143"/>
        <end position="175"/>
    </location>
</feature>
<evidence type="ECO:0000259" key="3">
    <source>
        <dbReference type="Pfam" id="PF06580"/>
    </source>
</evidence>
<feature type="transmembrane region" description="Helical" evidence="2">
    <location>
        <begin position="94"/>
        <end position="111"/>
    </location>
</feature>
<organism evidence="4 5">
    <name type="scientific">Sediminitomix flava</name>
    <dbReference type="NCBI Taxonomy" id="379075"/>
    <lineage>
        <taxon>Bacteria</taxon>
        <taxon>Pseudomonadati</taxon>
        <taxon>Bacteroidota</taxon>
        <taxon>Cytophagia</taxon>
        <taxon>Cytophagales</taxon>
        <taxon>Flammeovirgaceae</taxon>
        <taxon>Sediminitomix</taxon>
    </lineage>
</organism>
<evidence type="ECO:0000313" key="4">
    <source>
        <dbReference type="EMBL" id="PWJ43837.1"/>
    </source>
</evidence>
<dbReference type="InterPro" id="IPR036890">
    <property type="entry name" value="HATPase_C_sf"/>
</dbReference>
<dbReference type="AlphaFoldDB" id="A0A316A2B4"/>
<dbReference type="InterPro" id="IPR050640">
    <property type="entry name" value="Bact_2-comp_sensor_kinase"/>
</dbReference>
<reference evidence="4 5" key="1">
    <citation type="submission" date="2018-03" db="EMBL/GenBank/DDBJ databases">
        <title>Genomic Encyclopedia of Archaeal and Bacterial Type Strains, Phase II (KMG-II): from individual species to whole genera.</title>
        <authorList>
            <person name="Goeker M."/>
        </authorList>
    </citation>
    <scope>NUCLEOTIDE SEQUENCE [LARGE SCALE GENOMIC DNA]</scope>
    <source>
        <strain evidence="4 5">DSM 28229</strain>
    </source>
</reference>
<feature type="domain" description="Signal transduction histidine kinase internal region" evidence="3">
    <location>
        <begin position="168"/>
        <end position="245"/>
    </location>
</feature>
<dbReference type="SUPFAM" id="SSF55874">
    <property type="entry name" value="ATPase domain of HSP90 chaperone/DNA topoisomerase II/histidine kinase"/>
    <property type="match status" value="1"/>
</dbReference>
<proteinExistence type="predicted"/>
<evidence type="ECO:0000256" key="2">
    <source>
        <dbReference type="SAM" id="Phobius"/>
    </source>
</evidence>
<name>A0A316A2B4_SEDFL</name>
<dbReference type="GO" id="GO:0016020">
    <property type="term" value="C:membrane"/>
    <property type="evidence" value="ECO:0007669"/>
    <property type="project" value="InterPro"/>
</dbReference>
<protein>
    <submittedName>
        <fullName evidence="4">Histidine kinase</fullName>
    </submittedName>
</protein>
<dbReference type="Proteomes" id="UP000245535">
    <property type="component" value="Unassembled WGS sequence"/>
</dbReference>
<feature type="transmembrane region" description="Helical" evidence="2">
    <location>
        <begin position="123"/>
        <end position="144"/>
    </location>
</feature>
<keyword evidence="5" id="KW-1185">Reference proteome</keyword>
<keyword evidence="2" id="KW-0812">Transmembrane</keyword>
<dbReference type="RefSeq" id="WP_109615371.1">
    <property type="nucleotide sequence ID" value="NZ_QGDO01000001.1"/>
</dbReference>
<dbReference type="Gene3D" id="3.30.565.10">
    <property type="entry name" value="Histidine kinase-like ATPase, C-terminal domain"/>
    <property type="match status" value="1"/>
</dbReference>
<dbReference type="InterPro" id="IPR010559">
    <property type="entry name" value="Sig_transdc_His_kin_internal"/>
</dbReference>
<dbReference type="PANTHER" id="PTHR34220">
    <property type="entry name" value="SENSOR HISTIDINE KINASE YPDA"/>
    <property type="match status" value="1"/>
</dbReference>
<sequence>MLRVEDFGYKELYSLKEIGKRFLLSTFWTGVSFYAIKSISGLNPPISEQVYFLSNILCLFLVLNESVILIEFIFESYFPISVENVFKRMRWQGGVNTIVFLLIFSAMYHIVDKPENLDFFKEVILFLGIGLWAMMLQVSITLFARLLNKWKKLNNEVESLKVEKMEMSIKALQDQINPHFLFNNLSILKSFVMLDEKEKALNFVQDFSDIYRYVLKHSNVVTVTLEEELKFINHYISLHQERLEEGLEVSFDIKEEDLWKTIPPMTLQLLVENAIKHNIADAKQVLHIFITSDNDQLTVSNNIQLKQSTYSTQLGLVNLKRRFEILSGRSITIEQTNGQFIVAVPLLDE</sequence>
<keyword evidence="2" id="KW-0472">Membrane</keyword>
<comment type="caution">
    <text evidence="4">The sequence shown here is derived from an EMBL/GenBank/DDBJ whole genome shotgun (WGS) entry which is preliminary data.</text>
</comment>
<keyword evidence="4" id="KW-0808">Transferase</keyword>
<accession>A0A316A2B4</accession>